<keyword evidence="1" id="KW-0560">Oxidoreductase</keyword>
<sequence>MPTIIITGASDGIGAAAARQLKANGHNVVLVGRSKAKTEALARELNAPFHLADYTQLADVQRLAGELLDHGRIDVLANNAGGIMGQRALTSDGFEMTFQVNHLAPFLLTRLLLERLIASRAKVIQTASAAANIFGRNFDVDDLNNERGYTPQGAYGYGKLENILFTRELDRRHRADGIAAVSFHPGIVRSNFANDTTHLMRLFYHSPLKYLITISPERSAQRLTWLAESAPGTDWQLGECYSGRKPMPVAFKDDGTAARRLWEHSETFVKPWLG</sequence>
<organism evidence="2 3">
    <name type="scientific">Bradyrhizobium denitrificans</name>
    <dbReference type="NCBI Taxonomy" id="2734912"/>
    <lineage>
        <taxon>Bacteria</taxon>
        <taxon>Pseudomonadati</taxon>
        <taxon>Pseudomonadota</taxon>
        <taxon>Alphaproteobacteria</taxon>
        <taxon>Hyphomicrobiales</taxon>
        <taxon>Nitrobacteraceae</taxon>
        <taxon>Bradyrhizobium</taxon>
    </lineage>
</organism>
<evidence type="ECO:0000313" key="3">
    <source>
        <dbReference type="Proteomes" id="UP001314635"/>
    </source>
</evidence>
<proteinExistence type="predicted"/>
<comment type="caution">
    <text evidence="2">The sequence shown here is derived from an EMBL/GenBank/DDBJ whole genome shotgun (WGS) entry which is preliminary data.</text>
</comment>
<evidence type="ECO:0000256" key="1">
    <source>
        <dbReference type="ARBA" id="ARBA00023002"/>
    </source>
</evidence>
<protein>
    <submittedName>
        <fullName evidence="2">SDR family NAD(P)-dependent oxidoreductase</fullName>
    </submittedName>
</protein>
<name>A0ABS5G8Y0_9BRAD</name>
<gene>
    <name evidence="2" type="ORF">JQ619_18615</name>
</gene>
<dbReference type="PRINTS" id="PR00081">
    <property type="entry name" value="GDHRDH"/>
</dbReference>
<reference evidence="3" key="1">
    <citation type="journal article" date="2021" name="ISME J.">
        <title>Evolutionary origin and ecological implication of a unique nif island in free-living Bradyrhizobium lineages.</title>
        <authorList>
            <person name="Tao J."/>
        </authorList>
    </citation>
    <scope>NUCLEOTIDE SEQUENCE [LARGE SCALE GENOMIC DNA]</scope>
    <source>
        <strain evidence="3">SZCCT0094</strain>
    </source>
</reference>
<dbReference type="InterPro" id="IPR036291">
    <property type="entry name" value="NAD(P)-bd_dom_sf"/>
</dbReference>
<accession>A0ABS5G8Y0</accession>
<dbReference type="Pfam" id="PF00106">
    <property type="entry name" value="adh_short"/>
    <property type="match status" value="1"/>
</dbReference>
<dbReference type="Proteomes" id="UP001314635">
    <property type="component" value="Unassembled WGS sequence"/>
</dbReference>
<dbReference type="SUPFAM" id="SSF51735">
    <property type="entry name" value="NAD(P)-binding Rossmann-fold domains"/>
    <property type="match status" value="1"/>
</dbReference>
<dbReference type="EMBL" id="JAFCLK010000016">
    <property type="protein sequence ID" value="MBR1137787.1"/>
    <property type="molecule type" value="Genomic_DNA"/>
</dbReference>
<dbReference type="InterPro" id="IPR002347">
    <property type="entry name" value="SDR_fam"/>
</dbReference>
<keyword evidence="3" id="KW-1185">Reference proteome</keyword>
<dbReference type="Gene3D" id="3.40.50.720">
    <property type="entry name" value="NAD(P)-binding Rossmann-like Domain"/>
    <property type="match status" value="1"/>
</dbReference>
<dbReference type="PANTHER" id="PTHR43157">
    <property type="entry name" value="PHOSPHATIDYLINOSITOL-GLYCAN BIOSYNTHESIS CLASS F PROTEIN-RELATED"/>
    <property type="match status" value="1"/>
</dbReference>
<dbReference type="RefSeq" id="WP_012047028.1">
    <property type="nucleotide sequence ID" value="NZ_JABFDP010000013.1"/>
</dbReference>
<dbReference type="PANTHER" id="PTHR43157:SF31">
    <property type="entry name" value="PHOSPHATIDYLINOSITOL-GLYCAN BIOSYNTHESIS CLASS F PROTEIN"/>
    <property type="match status" value="1"/>
</dbReference>
<evidence type="ECO:0000313" key="2">
    <source>
        <dbReference type="EMBL" id="MBR1137787.1"/>
    </source>
</evidence>